<dbReference type="AlphaFoldDB" id="G2WX66"/>
<dbReference type="GeneID" id="20704308"/>
<protein>
    <submittedName>
        <fullName evidence="2">Uncharacterized protein</fullName>
    </submittedName>
</protein>
<dbReference type="Proteomes" id="UP000001611">
    <property type="component" value="Chromosome 3"/>
</dbReference>
<feature type="region of interest" description="Disordered" evidence="1">
    <location>
        <begin position="1"/>
        <end position="47"/>
    </location>
</feature>
<dbReference type="KEGG" id="vda:VDAG_02845"/>
<feature type="region of interest" description="Disordered" evidence="1">
    <location>
        <begin position="138"/>
        <end position="162"/>
    </location>
</feature>
<keyword evidence="3" id="KW-1185">Reference proteome</keyword>
<feature type="compositionally biased region" description="Basic residues" evidence="1">
    <location>
        <begin position="140"/>
        <end position="160"/>
    </location>
</feature>
<evidence type="ECO:0000313" key="3">
    <source>
        <dbReference type="Proteomes" id="UP000001611"/>
    </source>
</evidence>
<accession>G2WX66</accession>
<dbReference type="eggNOG" id="ENOG502T5HF">
    <property type="taxonomic scope" value="Eukaryota"/>
</dbReference>
<dbReference type="EMBL" id="DS572698">
    <property type="protein sequence ID" value="EGY21321.1"/>
    <property type="molecule type" value="Genomic_DNA"/>
</dbReference>
<dbReference type="HOGENOM" id="CLU_1679286_0_0_1"/>
<dbReference type="InParanoid" id="G2WX66"/>
<evidence type="ECO:0000313" key="2">
    <source>
        <dbReference type="EMBL" id="EGY21321.1"/>
    </source>
</evidence>
<dbReference type="OrthoDB" id="10486238at2759"/>
<proteinExistence type="predicted"/>
<sequence>MALACRRKKNETSGIRERRRVIGIDERDDKERGSAWTGQGNVGSSDSSRSEVAWCVRVKPGVVWFVAAEKEKRDASLPAEPQEKVQERWTTGRDQCWGRRLSWSESARSTAWQLPFGQIVMLLTDMIDRRFLAAGSQHSAKGKAQRAKGKAQRLKGKGQRARQTTRQVSSMGLLDCMLMGNCVQYWTIVT</sequence>
<dbReference type="OMA" id="CSIACSW"/>
<evidence type="ECO:0000256" key="1">
    <source>
        <dbReference type="SAM" id="MobiDB-lite"/>
    </source>
</evidence>
<dbReference type="RefSeq" id="XP_009651793.1">
    <property type="nucleotide sequence ID" value="XM_009653498.1"/>
</dbReference>
<gene>
    <name evidence="2" type="ORF">VDAG_02845</name>
</gene>
<feature type="compositionally biased region" description="Polar residues" evidence="1">
    <location>
        <begin position="36"/>
        <end position="47"/>
    </location>
</feature>
<organism evidence="2 3">
    <name type="scientific">Verticillium dahliae (strain VdLs.17 / ATCC MYA-4575 / FGSC 10137)</name>
    <name type="common">Verticillium wilt</name>
    <dbReference type="NCBI Taxonomy" id="498257"/>
    <lineage>
        <taxon>Eukaryota</taxon>
        <taxon>Fungi</taxon>
        <taxon>Dikarya</taxon>
        <taxon>Ascomycota</taxon>
        <taxon>Pezizomycotina</taxon>
        <taxon>Sordariomycetes</taxon>
        <taxon>Hypocreomycetidae</taxon>
        <taxon>Glomerellales</taxon>
        <taxon>Plectosphaerellaceae</taxon>
        <taxon>Verticillium</taxon>
    </lineage>
</organism>
<name>G2WX66_VERDV</name>
<reference evidence="2 3" key="1">
    <citation type="submission" date="2008-03" db="EMBL/GenBank/DDBJ databases">
        <title>The Genome Sequence of Verticillium dahliae VdLs.17.</title>
        <authorList>
            <consortium name="The Broad Institute Genome Sequencing Platform"/>
            <person name="Ma L.-J.J."/>
            <person name="Klosterman S.J."/>
            <person name="Subbarao K."/>
            <person name="Dobinson K."/>
            <person name="Veronese P."/>
            <person name="Kang S."/>
            <person name="Gold S.E."/>
            <person name="Young S."/>
            <person name="Jaffe D."/>
            <person name="Gnerre S."/>
            <person name="Berlin A."/>
            <person name="Heiman D."/>
            <person name="Hepburn T."/>
            <person name="Sykes S."/>
            <person name="Alvarado L."/>
            <person name="Kodira C.D."/>
            <person name="Lander E."/>
            <person name="Galagan J."/>
            <person name="Nusbaum C."/>
            <person name="Birren B."/>
        </authorList>
    </citation>
    <scope>NUCLEOTIDE SEQUENCE [LARGE SCALE GENOMIC DNA]</scope>
    <source>
        <strain evidence="3">VdLs.17 / ATCC MYA-4575 / FGSC 10137</strain>
    </source>
</reference>
<feature type="compositionally biased region" description="Basic and acidic residues" evidence="1">
    <location>
        <begin position="10"/>
        <end position="33"/>
    </location>
</feature>